<name>A0A9P1N4U9_9PELO</name>
<dbReference type="EMBL" id="CANHGI010000004">
    <property type="protein sequence ID" value="CAI5447897.1"/>
    <property type="molecule type" value="Genomic_DNA"/>
</dbReference>
<dbReference type="GO" id="GO:0042127">
    <property type="term" value="P:regulation of cell population proliferation"/>
    <property type="evidence" value="ECO:0007669"/>
    <property type="project" value="TreeGrafter"/>
</dbReference>
<evidence type="ECO:0000256" key="5">
    <source>
        <dbReference type="ARBA" id="ARBA00023163"/>
    </source>
</evidence>
<dbReference type="InterPro" id="IPR004979">
    <property type="entry name" value="TF_AP2"/>
</dbReference>
<keyword evidence="4" id="KW-0238">DNA-binding</keyword>
<protein>
    <recommendedName>
        <fullName evidence="7">Transcription factor AP-2 C-terminal domain-containing protein</fullName>
    </recommendedName>
</protein>
<evidence type="ECO:0000256" key="2">
    <source>
        <dbReference type="ARBA" id="ARBA00007770"/>
    </source>
</evidence>
<organism evidence="8 9">
    <name type="scientific">Caenorhabditis angaria</name>
    <dbReference type="NCBI Taxonomy" id="860376"/>
    <lineage>
        <taxon>Eukaryota</taxon>
        <taxon>Metazoa</taxon>
        <taxon>Ecdysozoa</taxon>
        <taxon>Nematoda</taxon>
        <taxon>Chromadorea</taxon>
        <taxon>Rhabditida</taxon>
        <taxon>Rhabditina</taxon>
        <taxon>Rhabditomorpha</taxon>
        <taxon>Rhabditoidea</taxon>
        <taxon>Rhabditidae</taxon>
        <taxon>Peloderinae</taxon>
        <taxon>Caenorhabditis</taxon>
    </lineage>
</organism>
<feature type="domain" description="Transcription factor AP-2 C-terminal" evidence="7">
    <location>
        <begin position="59"/>
        <end position="252"/>
    </location>
</feature>
<dbReference type="PRINTS" id="PR01748">
    <property type="entry name" value="AP2TNSCPFCT"/>
</dbReference>
<evidence type="ECO:0000313" key="9">
    <source>
        <dbReference type="Proteomes" id="UP001152747"/>
    </source>
</evidence>
<evidence type="ECO:0000256" key="6">
    <source>
        <dbReference type="ARBA" id="ARBA00023242"/>
    </source>
</evidence>
<dbReference type="PANTHER" id="PTHR10812:SF15">
    <property type="entry name" value="TRANSCRIPTION FACTOR APTF-2"/>
    <property type="match status" value="1"/>
</dbReference>
<comment type="subcellular location">
    <subcellularLocation>
        <location evidence="1">Nucleus</location>
    </subcellularLocation>
</comment>
<keyword evidence="3" id="KW-0805">Transcription regulation</keyword>
<dbReference type="Proteomes" id="UP001152747">
    <property type="component" value="Unassembled WGS sequence"/>
</dbReference>
<proteinExistence type="inferred from homology"/>
<evidence type="ECO:0000256" key="4">
    <source>
        <dbReference type="ARBA" id="ARBA00023125"/>
    </source>
</evidence>
<comment type="similarity">
    <text evidence="2">Belongs to the AP-2 family.</text>
</comment>
<dbReference type="AlphaFoldDB" id="A0A9P1N4U9"/>
<reference evidence="8" key="1">
    <citation type="submission" date="2022-11" db="EMBL/GenBank/DDBJ databases">
        <authorList>
            <person name="Kikuchi T."/>
        </authorList>
    </citation>
    <scope>NUCLEOTIDE SEQUENCE</scope>
    <source>
        <strain evidence="8">PS1010</strain>
    </source>
</reference>
<evidence type="ECO:0000256" key="3">
    <source>
        <dbReference type="ARBA" id="ARBA00023015"/>
    </source>
</evidence>
<dbReference type="Pfam" id="PF03299">
    <property type="entry name" value="TF_AP-2"/>
    <property type="match status" value="1"/>
</dbReference>
<dbReference type="GO" id="GO:0000981">
    <property type="term" value="F:DNA-binding transcription factor activity, RNA polymerase II-specific"/>
    <property type="evidence" value="ECO:0007669"/>
    <property type="project" value="TreeGrafter"/>
</dbReference>
<sequence length="269" mass="30264">MASENQEKPQLPVQVQQQPEYLYDEEATMAEIAKGQALLRQSKAIFEKFLAHGVAIDQFEHVNGRLTMTGCQVKYPISTAEVRRRTSAPEFLNSSSIAGLLRRCKVKNCGEDMRNKLKQHGIEMTMCRRKGIPATALTGMSEGELLDFSKDFETITRESYPNKAIAKCITDKVKTHREQQEIVDDANEFMAVMAHFMVAANSCQPALTGMAERRGENAEFAEAMDTFSKVTHGFGTQNHKTWTEQLLRIGTELCDYVPTAKPDQIDVEH</sequence>
<accession>A0A9P1N4U9</accession>
<dbReference type="GO" id="GO:0000977">
    <property type="term" value="F:RNA polymerase II transcription regulatory region sequence-specific DNA binding"/>
    <property type="evidence" value="ECO:0007669"/>
    <property type="project" value="TreeGrafter"/>
</dbReference>
<dbReference type="PANTHER" id="PTHR10812">
    <property type="entry name" value="TRANSCRIPTION FACTOR AP-2"/>
    <property type="match status" value="1"/>
</dbReference>
<keyword evidence="5" id="KW-0804">Transcription</keyword>
<evidence type="ECO:0000256" key="1">
    <source>
        <dbReference type="ARBA" id="ARBA00004123"/>
    </source>
</evidence>
<evidence type="ECO:0000313" key="8">
    <source>
        <dbReference type="EMBL" id="CAI5447897.1"/>
    </source>
</evidence>
<keyword evidence="6" id="KW-0539">Nucleus</keyword>
<dbReference type="OrthoDB" id="5832525at2759"/>
<keyword evidence="9" id="KW-1185">Reference proteome</keyword>
<gene>
    <name evidence="8" type="ORF">CAMP_LOCUS10534</name>
</gene>
<comment type="caution">
    <text evidence="8">The sequence shown here is derived from an EMBL/GenBank/DDBJ whole genome shotgun (WGS) entry which is preliminary data.</text>
</comment>
<dbReference type="InterPro" id="IPR013854">
    <property type="entry name" value="TF_AP2_C"/>
</dbReference>
<evidence type="ECO:0000259" key="7">
    <source>
        <dbReference type="Pfam" id="PF03299"/>
    </source>
</evidence>
<dbReference type="GO" id="GO:0005634">
    <property type="term" value="C:nucleus"/>
    <property type="evidence" value="ECO:0007669"/>
    <property type="project" value="UniProtKB-SubCell"/>
</dbReference>